<name>A0A917HAG6_9SPHI</name>
<dbReference type="InterPro" id="IPR008928">
    <property type="entry name" value="6-hairpin_glycosidase_sf"/>
</dbReference>
<dbReference type="EMBL" id="BMER01000001">
    <property type="protein sequence ID" value="GGG72850.1"/>
    <property type="molecule type" value="Genomic_DNA"/>
</dbReference>
<dbReference type="AlphaFoldDB" id="A0A917HAG6"/>
<protein>
    <submittedName>
        <fullName evidence="2">Uncharacterized protein</fullName>
    </submittedName>
</protein>
<sequence>MKKMTFNYLTGLLLAVLMVSAFSGCQNERAAVWYYGDEQGDLLQVLRSSGVAIQPSETPADAIESAPEGSSVLLLARTYPALDPTLEITGELLTKIQQKQLRVFVEYPSTFAGLSIPDTATSTQLERGVITAPIFGNQLDTGAIIGIHGSHVLAVEADNPSVVLARVVGMDHAEFGLANTKTYPVLFEESGVMVATTGLSHFITGRYGPAASIRQLWTGMMSHLLDEPAFAFSEWPIDVRPAYSRTDQLPDTARIHSIRRGVDWFWKGHFFVHPSWESHWLKYQGDGTEPFGPPLPEDAPNGDGSMGILEGHASIIREDGSQDYRYWMRADVQGEAAMALAAAGSVLDNDRYSQYATNLIDYVFSTSNMRAGEKANPQSAAYGHIGWSTTHPGVFYGDDNARAILGMIAASSYLNTDKWNQEITEAIMANFRTTGKQGFRGERLSEEDIIKNGWPYYHNRDLTYLQPHFESWMWACYLWLYAHTGYEPLLTRTKAAISATMKAYPEQWLWGSSMQTQRVRMLLPLAWLVRVADTDEHREWLDHMFQEVLRYQDESGALQEEIGKGKGHFRMLTKNEDYGTDESSLIFKNGEDIACMLYTCNFVVFGMNEAAKATGNERYAEATAKLADFLLRIQVKSDRHPDLDGAWFRAFDYSRWDYWASNSDWGWGAWCTLTGWIQSWIVTTQAQLERDESLWDIAQRPAVSDNGKAIIDQMMRQ</sequence>
<gene>
    <name evidence="2" type="ORF">GCM10007415_00180</name>
</gene>
<dbReference type="SUPFAM" id="SSF48208">
    <property type="entry name" value="Six-hairpin glycosidases"/>
    <property type="match status" value="1"/>
</dbReference>
<evidence type="ECO:0000313" key="3">
    <source>
        <dbReference type="Proteomes" id="UP000660862"/>
    </source>
</evidence>
<comment type="caution">
    <text evidence="2">The sequence shown here is derived from an EMBL/GenBank/DDBJ whole genome shotgun (WGS) entry which is preliminary data.</text>
</comment>
<dbReference type="PROSITE" id="PS51257">
    <property type="entry name" value="PROKAR_LIPOPROTEIN"/>
    <property type="match status" value="1"/>
</dbReference>
<reference evidence="2" key="2">
    <citation type="submission" date="2020-09" db="EMBL/GenBank/DDBJ databases">
        <authorList>
            <person name="Sun Q."/>
            <person name="Zhou Y."/>
        </authorList>
    </citation>
    <scope>NUCLEOTIDE SEQUENCE</scope>
    <source>
        <strain evidence="2">CGMCC 1.12195</strain>
    </source>
</reference>
<reference evidence="2" key="1">
    <citation type="journal article" date="2014" name="Int. J. Syst. Evol. Microbiol.">
        <title>Complete genome sequence of Corynebacterium casei LMG S-19264T (=DSM 44701T), isolated from a smear-ripened cheese.</title>
        <authorList>
            <consortium name="US DOE Joint Genome Institute (JGI-PGF)"/>
            <person name="Walter F."/>
            <person name="Albersmeier A."/>
            <person name="Kalinowski J."/>
            <person name="Ruckert C."/>
        </authorList>
    </citation>
    <scope>NUCLEOTIDE SEQUENCE</scope>
    <source>
        <strain evidence="2">CGMCC 1.12195</strain>
    </source>
</reference>
<feature type="chain" id="PRO_5037895155" evidence="1">
    <location>
        <begin position="24"/>
        <end position="717"/>
    </location>
</feature>
<accession>A0A917HAG6</accession>
<keyword evidence="1" id="KW-0732">Signal</keyword>
<organism evidence="2 3">
    <name type="scientific">Parapedobacter pyrenivorans</name>
    <dbReference type="NCBI Taxonomy" id="1305674"/>
    <lineage>
        <taxon>Bacteria</taxon>
        <taxon>Pseudomonadati</taxon>
        <taxon>Bacteroidota</taxon>
        <taxon>Sphingobacteriia</taxon>
        <taxon>Sphingobacteriales</taxon>
        <taxon>Sphingobacteriaceae</taxon>
        <taxon>Parapedobacter</taxon>
    </lineage>
</organism>
<proteinExistence type="predicted"/>
<feature type="signal peptide" evidence="1">
    <location>
        <begin position="1"/>
        <end position="23"/>
    </location>
</feature>
<keyword evidence="3" id="KW-1185">Reference proteome</keyword>
<dbReference type="Proteomes" id="UP000660862">
    <property type="component" value="Unassembled WGS sequence"/>
</dbReference>
<dbReference type="GO" id="GO:0005975">
    <property type="term" value="P:carbohydrate metabolic process"/>
    <property type="evidence" value="ECO:0007669"/>
    <property type="project" value="InterPro"/>
</dbReference>
<evidence type="ECO:0000313" key="2">
    <source>
        <dbReference type="EMBL" id="GGG72850.1"/>
    </source>
</evidence>
<evidence type="ECO:0000256" key="1">
    <source>
        <dbReference type="SAM" id="SignalP"/>
    </source>
</evidence>
<dbReference type="RefSeq" id="WP_229738475.1">
    <property type="nucleotide sequence ID" value="NZ_BMER01000001.1"/>
</dbReference>